<reference evidence="1" key="1">
    <citation type="journal article" date="2020" name="Stud. Mycol.">
        <title>101 Dothideomycetes genomes: a test case for predicting lifestyles and emergence of pathogens.</title>
        <authorList>
            <person name="Haridas S."/>
            <person name="Albert R."/>
            <person name="Binder M."/>
            <person name="Bloem J."/>
            <person name="Labutti K."/>
            <person name="Salamov A."/>
            <person name="Andreopoulos B."/>
            <person name="Baker S."/>
            <person name="Barry K."/>
            <person name="Bills G."/>
            <person name="Bluhm B."/>
            <person name="Cannon C."/>
            <person name="Castanera R."/>
            <person name="Culley D."/>
            <person name="Daum C."/>
            <person name="Ezra D."/>
            <person name="Gonzalez J."/>
            <person name="Henrissat B."/>
            <person name="Kuo A."/>
            <person name="Liang C."/>
            <person name="Lipzen A."/>
            <person name="Lutzoni F."/>
            <person name="Magnuson J."/>
            <person name="Mondo S."/>
            <person name="Nolan M."/>
            <person name="Ohm R."/>
            <person name="Pangilinan J."/>
            <person name="Park H.-J."/>
            <person name="Ramirez L."/>
            <person name="Alfaro M."/>
            <person name="Sun H."/>
            <person name="Tritt A."/>
            <person name="Yoshinaga Y."/>
            <person name="Zwiers L.-H."/>
            <person name="Turgeon B."/>
            <person name="Goodwin S."/>
            <person name="Spatafora J."/>
            <person name="Crous P."/>
            <person name="Grigoriev I."/>
        </authorList>
    </citation>
    <scope>NUCLEOTIDE SEQUENCE</scope>
    <source>
        <strain evidence="1">CBS 269.34</strain>
    </source>
</reference>
<proteinExistence type="predicted"/>
<sequence>MTRVAGPSLEAGAVNQNPQTTLLLALALSIPVAIGEFLSSSYSLVHYPGRVSALSSVSPHNPPQCFSTAMVGLSRPVVQHDYEGFVSVAVWSWLSCLYTQERLGIQKASNCFEKYRHPPDPSAVAQTRAI</sequence>
<name>A0A6A6QT66_9PEZI</name>
<gene>
    <name evidence="1" type="ORF">BU16DRAFT_394060</name>
</gene>
<protein>
    <submittedName>
        <fullName evidence="1">Uncharacterized protein</fullName>
    </submittedName>
</protein>
<dbReference type="EMBL" id="MU004189">
    <property type="protein sequence ID" value="KAF2495601.1"/>
    <property type="molecule type" value="Genomic_DNA"/>
</dbReference>
<dbReference type="AlphaFoldDB" id="A0A6A6QT66"/>
<keyword evidence="2" id="KW-1185">Reference proteome</keyword>
<evidence type="ECO:0000313" key="1">
    <source>
        <dbReference type="EMBL" id="KAF2495601.1"/>
    </source>
</evidence>
<evidence type="ECO:0000313" key="2">
    <source>
        <dbReference type="Proteomes" id="UP000799750"/>
    </source>
</evidence>
<accession>A0A6A6QT66</accession>
<dbReference type="Proteomes" id="UP000799750">
    <property type="component" value="Unassembled WGS sequence"/>
</dbReference>
<organism evidence="1 2">
    <name type="scientific">Lophium mytilinum</name>
    <dbReference type="NCBI Taxonomy" id="390894"/>
    <lineage>
        <taxon>Eukaryota</taxon>
        <taxon>Fungi</taxon>
        <taxon>Dikarya</taxon>
        <taxon>Ascomycota</taxon>
        <taxon>Pezizomycotina</taxon>
        <taxon>Dothideomycetes</taxon>
        <taxon>Pleosporomycetidae</taxon>
        <taxon>Mytilinidiales</taxon>
        <taxon>Mytilinidiaceae</taxon>
        <taxon>Lophium</taxon>
    </lineage>
</organism>